<accession>X0YJR6</accession>
<sequence length="74" mass="8509">MPIDIIKREVDCELNNFKSDLVYGESNEFNAKFYSGNTSFCLVNETLQCLIRNNGEIIYQTNFTTDQDGILSFN</sequence>
<dbReference type="AlphaFoldDB" id="X0YJR6"/>
<feature type="non-terminal residue" evidence="1">
    <location>
        <position position="74"/>
    </location>
</feature>
<reference evidence="1" key="1">
    <citation type="journal article" date="2014" name="Front. Microbiol.">
        <title>High frequency of phylogenetically diverse reductive dehalogenase-homologous genes in deep subseafloor sedimentary metagenomes.</title>
        <authorList>
            <person name="Kawai M."/>
            <person name="Futagami T."/>
            <person name="Toyoda A."/>
            <person name="Takaki Y."/>
            <person name="Nishi S."/>
            <person name="Hori S."/>
            <person name="Arai W."/>
            <person name="Tsubouchi T."/>
            <person name="Morono Y."/>
            <person name="Uchiyama I."/>
            <person name="Ito T."/>
            <person name="Fujiyama A."/>
            <person name="Inagaki F."/>
            <person name="Takami H."/>
        </authorList>
    </citation>
    <scope>NUCLEOTIDE SEQUENCE</scope>
    <source>
        <strain evidence="1">Expedition CK06-06</strain>
    </source>
</reference>
<proteinExistence type="predicted"/>
<protein>
    <submittedName>
        <fullName evidence="1">Uncharacterized protein</fullName>
    </submittedName>
</protein>
<dbReference type="EMBL" id="BART01004740">
    <property type="protein sequence ID" value="GAG56344.1"/>
    <property type="molecule type" value="Genomic_DNA"/>
</dbReference>
<gene>
    <name evidence="1" type="ORF">S01H4_11612</name>
</gene>
<name>X0YJR6_9ZZZZ</name>
<organism evidence="1">
    <name type="scientific">marine sediment metagenome</name>
    <dbReference type="NCBI Taxonomy" id="412755"/>
    <lineage>
        <taxon>unclassified sequences</taxon>
        <taxon>metagenomes</taxon>
        <taxon>ecological metagenomes</taxon>
    </lineage>
</organism>
<comment type="caution">
    <text evidence="1">The sequence shown here is derived from an EMBL/GenBank/DDBJ whole genome shotgun (WGS) entry which is preliminary data.</text>
</comment>
<evidence type="ECO:0000313" key="1">
    <source>
        <dbReference type="EMBL" id="GAG56344.1"/>
    </source>
</evidence>